<sequence length="570" mass="62240">MPIDKAAHDPVVIVGAGLAGLVAAFELTQRGVRTVIVEQENGKNLGGQAFWSLGGIFCVDSAEQRRCGIRDSRELARRDWLASARFDRLDGEDFWPRRWAEAFVDFAADGMERYVKGRGIRFMANVGWAERGDGRADGHGNSVPRFHLTWGTGPEVVRVFAEPVKEAEKKGLVEFRFRHRVDELIVDDATGRAVGVRGKVLEEDDSERGVKSSRNTVGDFEIRGSAVLVSSGGIGGNVEAVKAAWPVDRLGPRVPQKFVIGVPAHVDGRMIGIAEKSGANVVNRDRMWHYTEGITNWNPIWPGHGIRVLPAPSSLWLDATGKRLPPFLFPGTDTLATLKYICSTGYDYTWFILTKSIIAREFALSGSEQNPDITNKSIWQLLTTRVFGKNGTVPVQNFQKHGEDFVIRDNLEDLVAGMNELAKESGGPALDYEQIKEVVEARDSQFANTYSKDAQAMLIHNARSYWPDKLSRVAAPHRLLDVAKHGPLIAVRMNLLTRKTLGGIETNLRSNVMRAGGEPFPGLYAAGEAAGFGGGGVHGYSSLEGTFLGGCIFSGRAAGIAMAEEVLGKV</sequence>
<dbReference type="OrthoDB" id="3345469at2759"/>
<keyword evidence="2" id="KW-0560">Oxidoreductase</keyword>
<dbReference type="InterPro" id="IPR036188">
    <property type="entry name" value="FAD/NAD-bd_sf"/>
</dbReference>
<keyword evidence="5" id="KW-1185">Reference proteome</keyword>
<keyword evidence="1" id="KW-0285">Flavoprotein</keyword>
<dbReference type="InterPro" id="IPR014614">
    <property type="entry name" value="KsdD_DH"/>
</dbReference>
<evidence type="ECO:0000313" key="4">
    <source>
        <dbReference type="EMBL" id="RYP10813.1"/>
    </source>
</evidence>
<protein>
    <recommendedName>
        <fullName evidence="3">FAD-dependent oxidoreductase 2 FAD-binding domain-containing protein</fullName>
    </recommendedName>
</protein>
<dbReference type="InterPro" id="IPR003953">
    <property type="entry name" value="FAD-dep_OxRdtase_2_FAD-bd"/>
</dbReference>
<evidence type="ECO:0000313" key="5">
    <source>
        <dbReference type="Proteomes" id="UP000293360"/>
    </source>
</evidence>
<dbReference type="Pfam" id="PF00890">
    <property type="entry name" value="FAD_binding_2"/>
    <property type="match status" value="1"/>
</dbReference>
<dbReference type="GO" id="GO:0016627">
    <property type="term" value="F:oxidoreductase activity, acting on the CH-CH group of donors"/>
    <property type="evidence" value="ECO:0007669"/>
    <property type="project" value="InterPro"/>
</dbReference>
<dbReference type="PIRSF" id="PIRSF036654">
    <property type="entry name" value="UCP036654"/>
    <property type="match status" value="1"/>
</dbReference>
<name>A0A4Q4TYT3_9PEZI</name>
<evidence type="ECO:0000259" key="3">
    <source>
        <dbReference type="Pfam" id="PF00890"/>
    </source>
</evidence>
<dbReference type="NCBIfam" id="NF009472">
    <property type="entry name" value="PRK12834.1"/>
    <property type="match status" value="1"/>
</dbReference>
<dbReference type="SUPFAM" id="SSF51905">
    <property type="entry name" value="FAD/NAD(P)-binding domain"/>
    <property type="match status" value="1"/>
</dbReference>
<evidence type="ECO:0000256" key="2">
    <source>
        <dbReference type="ARBA" id="ARBA00023002"/>
    </source>
</evidence>
<reference evidence="4 5" key="1">
    <citation type="submission" date="2018-06" db="EMBL/GenBank/DDBJ databases">
        <title>Complete Genomes of Monosporascus.</title>
        <authorList>
            <person name="Robinson A.J."/>
            <person name="Natvig D.O."/>
        </authorList>
    </citation>
    <scope>NUCLEOTIDE SEQUENCE [LARGE SCALE GENOMIC DNA]</scope>
    <source>
        <strain evidence="4 5">CBS 110550</strain>
    </source>
</reference>
<dbReference type="AlphaFoldDB" id="A0A4Q4TYT3"/>
<organism evidence="4 5">
    <name type="scientific">Monosporascus ibericus</name>
    <dbReference type="NCBI Taxonomy" id="155417"/>
    <lineage>
        <taxon>Eukaryota</taxon>
        <taxon>Fungi</taxon>
        <taxon>Dikarya</taxon>
        <taxon>Ascomycota</taxon>
        <taxon>Pezizomycotina</taxon>
        <taxon>Sordariomycetes</taxon>
        <taxon>Xylariomycetidae</taxon>
        <taxon>Xylariales</taxon>
        <taxon>Xylariales incertae sedis</taxon>
        <taxon>Monosporascus</taxon>
    </lineage>
</organism>
<proteinExistence type="predicted"/>
<dbReference type="PANTHER" id="PTHR43260">
    <property type="entry name" value="3-KETOSTEROID-DELTA-1-DEHYDROGENASE"/>
    <property type="match status" value="1"/>
</dbReference>
<dbReference type="EMBL" id="QJNU01000012">
    <property type="protein sequence ID" value="RYP10813.1"/>
    <property type="molecule type" value="Genomic_DNA"/>
</dbReference>
<comment type="caution">
    <text evidence="4">The sequence shown here is derived from an EMBL/GenBank/DDBJ whole genome shotgun (WGS) entry which is preliminary data.</text>
</comment>
<dbReference type="Proteomes" id="UP000293360">
    <property type="component" value="Unassembled WGS sequence"/>
</dbReference>
<evidence type="ECO:0000256" key="1">
    <source>
        <dbReference type="ARBA" id="ARBA00022630"/>
    </source>
</evidence>
<dbReference type="PANTHER" id="PTHR43260:SF1">
    <property type="entry name" value="KSDD-LIKE STEROID DEHYDROGENASE RV0785"/>
    <property type="match status" value="1"/>
</dbReference>
<dbReference type="STRING" id="155417.A0A4Q4TYT3"/>
<accession>A0A4Q4TYT3</accession>
<gene>
    <name evidence="4" type="ORF">DL764_000435</name>
</gene>
<dbReference type="Gene3D" id="3.50.50.60">
    <property type="entry name" value="FAD/NAD(P)-binding domain"/>
    <property type="match status" value="2"/>
</dbReference>
<feature type="domain" description="FAD-dependent oxidoreductase 2 FAD-binding" evidence="3">
    <location>
        <begin position="11"/>
        <end position="548"/>
    </location>
</feature>